<sequence>MSCRTQEEIAEAVGVTQQGVDKILKSLQRNEDLRFVVEPGQHSEIENDEKRLNTIAEENQALANHQTDSSRNFILRYKTRDCHRLTGEWFLTG</sequence>
<proteinExistence type="predicted"/>
<comment type="caution">
    <text evidence="1">The sequence shown here is derived from an EMBL/GenBank/DDBJ whole genome shotgun (WGS) entry which is preliminary data.</text>
</comment>
<protein>
    <submittedName>
        <fullName evidence="1">Uncharacterized protein</fullName>
    </submittedName>
</protein>
<dbReference type="Proteomes" id="UP000253562">
    <property type="component" value="Unassembled WGS sequence"/>
</dbReference>
<reference evidence="1 2" key="1">
    <citation type="submission" date="2018-07" db="EMBL/GenBank/DDBJ databases">
        <title>Comparative genomes isolates from brazilian mangrove.</title>
        <authorList>
            <person name="De Araujo J.E."/>
            <person name="Taketani R.G."/>
            <person name="Silva M.C.P."/>
            <person name="Lourenco M.V."/>
            <person name="Oliveira V.M."/>
            <person name="Andreote F.D."/>
        </authorList>
    </citation>
    <scope>NUCLEOTIDE SEQUENCE [LARGE SCALE GENOMIC DNA]</scope>
    <source>
        <strain evidence="1 2">HEX PRIS-MGV</strain>
    </source>
</reference>
<accession>A0A368KPF5</accession>
<name>A0A368KPF5_9BACT</name>
<gene>
    <name evidence="1" type="ORF">DTL42_19400</name>
</gene>
<evidence type="ECO:0000313" key="2">
    <source>
        <dbReference type="Proteomes" id="UP000253562"/>
    </source>
</evidence>
<dbReference type="EMBL" id="QPEX01000042">
    <property type="protein sequence ID" value="RCS42306.1"/>
    <property type="molecule type" value="Genomic_DNA"/>
</dbReference>
<evidence type="ECO:0000313" key="1">
    <source>
        <dbReference type="EMBL" id="RCS42306.1"/>
    </source>
</evidence>
<dbReference type="AlphaFoldDB" id="A0A368KPF5"/>
<organism evidence="1 2">
    <name type="scientific">Bremerella cremea</name>
    <dbReference type="NCBI Taxonomy" id="1031537"/>
    <lineage>
        <taxon>Bacteria</taxon>
        <taxon>Pseudomonadati</taxon>
        <taxon>Planctomycetota</taxon>
        <taxon>Planctomycetia</taxon>
        <taxon>Pirellulales</taxon>
        <taxon>Pirellulaceae</taxon>
        <taxon>Bremerella</taxon>
    </lineage>
</organism>